<evidence type="ECO:0000256" key="3">
    <source>
        <dbReference type="SAM" id="MobiDB-lite"/>
    </source>
</evidence>
<dbReference type="GO" id="GO:0005737">
    <property type="term" value="C:cytoplasm"/>
    <property type="evidence" value="ECO:0007669"/>
    <property type="project" value="TreeGrafter"/>
</dbReference>
<feature type="region of interest" description="Disordered" evidence="3">
    <location>
        <begin position="373"/>
        <end position="399"/>
    </location>
</feature>
<dbReference type="PANTHER" id="PTHR10241:SF25">
    <property type="entry name" value="TOMOSYN, ISOFORM C"/>
    <property type="match status" value="1"/>
</dbReference>
<dbReference type="SUPFAM" id="SSF50978">
    <property type="entry name" value="WD40 repeat-like"/>
    <property type="match status" value="1"/>
</dbReference>
<dbReference type="GO" id="GO:0045159">
    <property type="term" value="F:myosin II binding"/>
    <property type="evidence" value="ECO:0007669"/>
    <property type="project" value="TreeGrafter"/>
</dbReference>
<dbReference type="GO" id="GO:0006887">
    <property type="term" value="P:exocytosis"/>
    <property type="evidence" value="ECO:0007669"/>
    <property type="project" value="UniProtKB-KW"/>
</dbReference>
<dbReference type="GO" id="GO:0006893">
    <property type="term" value="P:Golgi to plasma membrane transport"/>
    <property type="evidence" value="ECO:0007669"/>
    <property type="project" value="TreeGrafter"/>
</dbReference>
<organism evidence="5 6">
    <name type="scientific">Rhodotorula mucilaginosa</name>
    <name type="common">Yeast</name>
    <name type="synonym">Rhodotorula rubra</name>
    <dbReference type="NCBI Taxonomy" id="5537"/>
    <lineage>
        <taxon>Eukaryota</taxon>
        <taxon>Fungi</taxon>
        <taxon>Dikarya</taxon>
        <taxon>Basidiomycota</taxon>
        <taxon>Pucciniomycotina</taxon>
        <taxon>Microbotryomycetes</taxon>
        <taxon>Sporidiobolales</taxon>
        <taxon>Sporidiobolaceae</taxon>
        <taxon>Rhodotorula</taxon>
    </lineage>
</organism>
<feature type="region of interest" description="Disordered" evidence="3">
    <location>
        <begin position="413"/>
        <end position="487"/>
    </location>
</feature>
<sequence>MSVVLALDEPVLERIFAFAASHVVGPLDWQALPDYGTLKACALVCQPWRYPAQSILAKHVRIASPQAMQAIRTREAKRQLAQHTTLVLESIYQFGADTYWLLDRFPKLEAFRLEYDVLRGGDGQAERDEDWLTWDVLRHPSLTSITDLFCKADFEEPEDTSLLSFPITRLALGCLPLEHAPALHKAVFTGCKATLQDISLDFRPTADKDGLDSLIAEFQAGVALTLEHLHFLNKPNINFLMSMHSKMNASKMPRFYSVSYPLLPNALAPFNILALAVVNNGTALVEFGLVEPPYLPLASNEEHEALVLRYIAAFGSRLDSFNMMGRRFRFRFPREWPARFVRLPEIARFLDRAGARGCDVWCGSEQKFESTAKAMEKRKGKRVANGSSQAENDSDDQRAPTLDQLQRVLAHAALPSSSSSSAAARRAPPPPLVPDGAKGPVVNGASKGKGKGKAVDKGKGKAVDKGKGKAVDKGKGKGKAKEHVFSSKARKAHEAVAGLDATSVLRSAGAWQLAQLATLGIGSDLTAIAYDPVQSLLAVGTEHGRLFVFGKPGVQLSWELGYPSKIRHLAFRSGSGFLCLVDAKDTLYVFDLQRLDGHGRPTRDSSTSLRANVTCIETSAAHAFLYIGGKDGTVDVYDLDRGILAPHARIPNLWLEQEELLRRSGVPDAPSRRHIPVCTDVKTHPLNLNLVLVAYEGGVSLWNLATKQSERSWEFVLPPGAPGGGNDTDETLFAERRPAVTCLAWRPDGLLFAAGHDDGTISFAAMDDDNPVMLRTIERADVNKATEEDLFGWSAPGQGGQRQPANREPIFRLAWSGFPQETYFAKAFASSPMAGAASSSAVPSPSSVMADKTDLHGGTVLTILGGLRPSDPVGVHVFEFPAYVPPPAATAKTGNMPVAVREALRASITASAHHLYPTPAPAEDFLLLPRSSPHYGGAYDPNAIIITSGRDERCPVLPAPHSALNVEAFTFPPSLTRAPRPLHLPPALSFSGNATCSSAIVKLANSASYRQMLHQFDLADETAERLPICGGRAFPKARPTRRGPPPSSGDQGPRILVTSHVDLSVRLWDISTKVLWGQKPEDGAKPYIDEDFPRPLHHLDVDVRSLLRDPRMQDTLAARLLRERPWELEIAQVAFAEETLELAITLSTGDVLIYRFAYGGHPADIEVDRIEAEADLDDTVQGALRDMSLSPDRLPPPPPLSYEQHPAQAPSSSSHPARKRFGSLTHRPSSRRDSHANQTFALDPEDLYIDLSGAIVPRPDLDGFRPLAAYRSPTQEMLARSCLSLSNIGFLASSNGSHLLVVDLRGPEVLHFESAGSSSSGKGKVRPDTSPIVSLTWTVCAIGEDHDRSPRLLVTQESGLTRVFEVANVGGSWHISSQPVPVAHDSARGAVASFVIDKAGDELLADAQRLQLSQAYQGQALDASGAPASLWVVVTRTSASCYYNVDGPKIAEYVDERERFEKAVIVHQQGCAALIVQSRSCAMYTFSLPDLQQVSRMKFETTLHDSAGVFAFAPDGDFAQHLDPFNIRLGTVRDLYRPDFPPQIDLFNPNKYVPVQTSALQSVGSVFGTWFGGRKVYTGAEMETILGGPNRPPPKQRAQAGVPTPLATTTRKQPTAAAAAAAGWGLPSQTEFVQGASESARDIMAMTNAALAQRGEYLQTIQDRLGSALDDAAEFAKETKKTAQQEAAKKSFATGFASLWNKVP</sequence>
<accession>A0A9P6W8D5</accession>
<dbReference type="EMBL" id="PUHQ01000011">
    <property type="protein sequence ID" value="KAG0664993.1"/>
    <property type="molecule type" value="Genomic_DNA"/>
</dbReference>
<evidence type="ECO:0000256" key="1">
    <source>
        <dbReference type="ARBA" id="ARBA00008070"/>
    </source>
</evidence>
<feature type="region of interest" description="Disordered" evidence="3">
    <location>
        <begin position="1187"/>
        <end position="1236"/>
    </location>
</feature>
<keyword evidence="6" id="KW-1185">Reference proteome</keyword>
<reference evidence="5 6" key="1">
    <citation type="submission" date="2020-11" db="EMBL/GenBank/DDBJ databases">
        <title>Kefir isolates.</title>
        <authorList>
            <person name="Marcisauskas S."/>
            <person name="Kim Y."/>
            <person name="Blasche S."/>
        </authorList>
    </citation>
    <scope>NUCLEOTIDE SEQUENCE [LARGE SCALE GENOMIC DNA]</scope>
    <source>
        <strain evidence="5 6">KR</strain>
    </source>
</reference>
<protein>
    <recommendedName>
        <fullName evidence="4">Lethal giant larvae (Lgl)-like C-terminal domain-containing protein</fullName>
    </recommendedName>
</protein>
<dbReference type="PANTHER" id="PTHR10241">
    <property type="entry name" value="LETHAL 2 GIANT LARVAE PROTEIN"/>
    <property type="match status" value="1"/>
</dbReference>
<evidence type="ECO:0000313" key="6">
    <source>
        <dbReference type="Proteomes" id="UP000777482"/>
    </source>
</evidence>
<dbReference type="Gene3D" id="2.130.10.10">
    <property type="entry name" value="YVTN repeat-like/Quinoprotein amine dehydrogenase"/>
    <property type="match status" value="2"/>
</dbReference>
<feature type="region of interest" description="Disordered" evidence="3">
    <location>
        <begin position="1587"/>
        <end position="1614"/>
    </location>
</feature>
<dbReference type="Proteomes" id="UP000777482">
    <property type="component" value="Unassembled WGS sequence"/>
</dbReference>
<comment type="similarity">
    <text evidence="1">Belongs to the WD repeat L(2)GL family.</text>
</comment>
<dbReference type="GO" id="GO:0005886">
    <property type="term" value="C:plasma membrane"/>
    <property type="evidence" value="ECO:0007669"/>
    <property type="project" value="TreeGrafter"/>
</dbReference>
<dbReference type="GO" id="GO:0019905">
    <property type="term" value="F:syntaxin binding"/>
    <property type="evidence" value="ECO:0007669"/>
    <property type="project" value="TreeGrafter"/>
</dbReference>
<dbReference type="Pfam" id="PF08596">
    <property type="entry name" value="Lgl_C"/>
    <property type="match status" value="1"/>
</dbReference>
<gene>
    <name evidence="5" type="ORF">C6P46_000619</name>
</gene>
<keyword evidence="2" id="KW-0268">Exocytosis</keyword>
<feature type="compositionally biased region" description="Low complexity" evidence="3">
    <location>
        <begin position="413"/>
        <end position="426"/>
    </location>
</feature>
<evidence type="ECO:0000256" key="2">
    <source>
        <dbReference type="ARBA" id="ARBA00022483"/>
    </source>
</evidence>
<comment type="caution">
    <text evidence="5">The sequence shown here is derived from an EMBL/GenBank/DDBJ whole genome shotgun (WGS) entry which is preliminary data.</text>
</comment>
<dbReference type="InterPro" id="IPR036322">
    <property type="entry name" value="WD40_repeat_dom_sf"/>
</dbReference>
<evidence type="ECO:0000313" key="5">
    <source>
        <dbReference type="EMBL" id="KAG0664993.1"/>
    </source>
</evidence>
<dbReference type="OrthoDB" id="19944at2759"/>
<feature type="compositionally biased region" description="Low complexity" evidence="3">
    <location>
        <begin position="1204"/>
        <end position="1215"/>
    </location>
</feature>
<dbReference type="InterPro" id="IPR013905">
    <property type="entry name" value="Lgl_C_dom"/>
</dbReference>
<dbReference type="SMART" id="SM00320">
    <property type="entry name" value="WD40"/>
    <property type="match status" value="6"/>
</dbReference>
<proteinExistence type="inferred from homology"/>
<feature type="domain" description="Lethal giant larvae (Lgl)-like C-terminal" evidence="4">
    <location>
        <begin position="1128"/>
        <end position="1595"/>
    </location>
</feature>
<dbReference type="InterPro" id="IPR015943">
    <property type="entry name" value="WD40/YVTN_repeat-like_dom_sf"/>
</dbReference>
<dbReference type="Pfam" id="PF00400">
    <property type="entry name" value="WD40"/>
    <property type="match status" value="1"/>
</dbReference>
<feature type="region of interest" description="Disordered" evidence="3">
    <location>
        <begin position="1031"/>
        <end position="1054"/>
    </location>
</feature>
<feature type="compositionally biased region" description="Basic and acidic residues" evidence="3">
    <location>
        <begin position="453"/>
        <end position="485"/>
    </location>
</feature>
<dbReference type="InterPro" id="IPR001680">
    <property type="entry name" value="WD40_rpt"/>
</dbReference>
<dbReference type="GO" id="GO:0005096">
    <property type="term" value="F:GTPase activator activity"/>
    <property type="evidence" value="ECO:0007669"/>
    <property type="project" value="TreeGrafter"/>
</dbReference>
<name>A0A9P6W8D5_RHOMI</name>
<evidence type="ECO:0000259" key="4">
    <source>
        <dbReference type="Pfam" id="PF08596"/>
    </source>
</evidence>